<sequence length="107" mass="12396">MFKKLKLTRSSLLAQFWFALMAISKSKQNKTSTVNIPIHDFYFEATKPTLTHYITLKICPIHQQDPSLQLKDHPKLCQTFLSSAFIQFSIKEVSIHQKISKLLKSMV</sequence>
<dbReference type="Proteomes" id="UP001165064">
    <property type="component" value="Unassembled WGS sequence"/>
</dbReference>
<organism evidence="1 2">
    <name type="scientific">Ambrosiozyma monospora</name>
    <name type="common">Yeast</name>
    <name type="synonym">Endomycopsis monosporus</name>
    <dbReference type="NCBI Taxonomy" id="43982"/>
    <lineage>
        <taxon>Eukaryota</taxon>
        <taxon>Fungi</taxon>
        <taxon>Dikarya</taxon>
        <taxon>Ascomycota</taxon>
        <taxon>Saccharomycotina</taxon>
        <taxon>Pichiomycetes</taxon>
        <taxon>Pichiales</taxon>
        <taxon>Pichiaceae</taxon>
        <taxon>Ambrosiozyma</taxon>
    </lineage>
</organism>
<accession>A0ACB5T720</accession>
<protein>
    <submittedName>
        <fullName evidence="1">Unnamed protein product</fullName>
    </submittedName>
</protein>
<proteinExistence type="predicted"/>
<evidence type="ECO:0000313" key="2">
    <source>
        <dbReference type="Proteomes" id="UP001165064"/>
    </source>
</evidence>
<reference evidence="1" key="1">
    <citation type="submission" date="2023-04" db="EMBL/GenBank/DDBJ databases">
        <title>Ambrosiozyma monospora NBRC 10751.</title>
        <authorList>
            <person name="Ichikawa N."/>
            <person name="Sato H."/>
            <person name="Tonouchi N."/>
        </authorList>
    </citation>
    <scope>NUCLEOTIDE SEQUENCE</scope>
    <source>
        <strain evidence="1">NBRC 10751</strain>
    </source>
</reference>
<evidence type="ECO:0000313" key="1">
    <source>
        <dbReference type="EMBL" id="GME82954.1"/>
    </source>
</evidence>
<name>A0ACB5T720_AMBMO</name>
<comment type="caution">
    <text evidence="1">The sequence shown here is derived from an EMBL/GenBank/DDBJ whole genome shotgun (WGS) entry which is preliminary data.</text>
</comment>
<gene>
    <name evidence="1" type="ORF">Amon02_000585800</name>
</gene>
<dbReference type="EMBL" id="BSXS01004418">
    <property type="protein sequence ID" value="GME82954.1"/>
    <property type="molecule type" value="Genomic_DNA"/>
</dbReference>
<keyword evidence="2" id="KW-1185">Reference proteome</keyword>